<keyword evidence="3" id="KW-1185">Reference proteome</keyword>
<reference evidence="2 3" key="1">
    <citation type="submission" date="2020-07" db="EMBL/GenBank/DDBJ databases">
        <title>Endozoicomonas sp. nov., isolated from sediment.</title>
        <authorList>
            <person name="Gu T."/>
        </authorList>
    </citation>
    <scope>NUCLEOTIDE SEQUENCE [LARGE SCALE GENOMIC DNA]</scope>
    <source>
        <strain evidence="2 3">SM1973</strain>
    </source>
</reference>
<feature type="domain" description="Tail sheath protein Gp18-like" evidence="1">
    <location>
        <begin position="28"/>
        <end position="87"/>
    </location>
</feature>
<accession>A0A853IIT7</accession>
<organism evidence="2 3">
    <name type="scientific">Spartinivicinus marinus</name>
    <dbReference type="NCBI Taxonomy" id="2994442"/>
    <lineage>
        <taxon>Bacteria</taxon>
        <taxon>Pseudomonadati</taxon>
        <taxon>Pseudomonadota</taxon>
        <taxon>Gammaproteobacteria</taxon>
        <taxon>Oceanospirillales</taxon>
        <taxon>Zooshikellaceae</taxon>
        <taxon>Spartinivicinus</taxon>
    </lineage>
</organism>
<dbReference type="Pfam" id="PF22671">
    <property type="entry name" value="Gp18_domIII_N"/>
    <property type="match status" value="1"/>
</dbReference>
<evidence type="ECO:0000313" key="3">
    <source>
        <dbReference type="Proteomes" id="UP000569732"/>
    </source>
</evidence>
<proteinExistence type="predicted"/>
<dbReference type="InterPro" id="IPR054564">
    <property type="entry name" value="Gp18_domIII_N"/>
</dbReference>
<dbReference type="EMBL" id="JACCKB010000056">
    <property type="protein sequence ID" value="NYZ69005.1"/>
    <property type="molecule type" value="Genomic_DNA"/>
</dbReference>
<dbReference type="PANTHER" id="PTHR35861:SF1">
    <property type="entry name" value="PHAGE TAIL SHEATH PROTEIN"/>
    <property type="match status" value="1"/>
</dbReference>
<protein>
    <recommendedName>
        <fullName evidence="1">Tail sheath protein Gp18-like domain-containing protein</fullName>
    </recommendedName>
</protein>
<comment type="caution">
    <text evidence="2">The sequence shown here is derived from an EMBL/GenBank/DDBJ whole genome shotgun (WGS) entry which is preliminary data.</text>
</comment>
<dbReference type="AlphaFoldDB" id="A0A853IIT7"/>
<dbReference type="Proteomes" id="UP000569732">
    <property type="component" value="Unassembled WGS sequence"/>
</dbReference>
<name>A0A853IIT7_9GAMM</name>
<evidence type="ECO:0000259" key="1">
    <source>
        <dbReference type="Pfam" id="PF22671"/>
    </source>
</evidence>
<dbReference type="RefSeq" id="WP_180571005.1">
    <property type="nucleotide sequence ID" value="NZ_JACCKB010000056.1"/>
</dbReference>
<sequence>MTEHFLHGVEVVEIDSGPRPIRTVRSSVIGIVGTAPEAKAEQFPINKPVLIAGNRKEAAPLGKTGTLPAALDAIFDQAGAMVVVIRVEEHAEPDDQLAAIIGGVNENTGNYEGVHALLGAESVAKVQPKLLIVPGFTQIEAVTQELLGIADRLRAIIIADGPNTTDEAAKTYRGKFGSARVYLVDPAVTVFDTTLKQETAQPARAIAYKNTTKSV</sequence>
<gene>
    <name evidence="2" type="ORF">H0A36_23575</name>
</gene>
<dbReference type="PANTHER" id="PTHR35861">
    <property type="match status" value="1"/>
</dbReference>
<dbReference type="InterPro" id="IPR052042">
    <property type="entry name" value="Tail_sheath_structural"/>
</dbReference>
<evidence type="ECO:0000313" key="2">
    <source>
        <dbReference type="EMBL" id="NYZ69005.1"/>
    </source>
</evidence>